<dbReference type="PROSITE" id="PS51464">
    <property type="entry name" value="SIS"/>
    <property type="match status" value="1"/>
</dbReference>
<evidence type="ECO:0000313" key="3">
    <source>
        <dbReference type="EMBL" id="QMT84953.1"/>
    </source>
</evidence>
<dbReference type="InterPro" id="IPR024713">
    <property type="entry name" value="Fructosamine_deglycase_FrlB"/>
</dbReference>
<evidence type="ECO:0000256" key="1">
    <source>
        <dbReference type="PIRNR" id="PIRNR009290"/>
    </source>
</evidence>
<keyword evidence="4" id="KW-1185">Reference proteome</keyword>
<dbReference type="CDD" id="cd05710">
    <property type="entry name" value="SIS_1"/>
    <property type="match status" value="1"/>
</dbReference>
<dbReference type="AlphaFoldDB" id="A0A7L7KYU5"/>
<dbReference type="KEGG" id="cpab:G6534_10120"/>
<gene>
    <name evidence="3" type="ORF">G6534_10120</name>
</gene>
<dbReference type="GO" id="GO:0016787">
    <property type="term" value="F:hydrolase activity"/>
    <property type="evidence" value="ECO:0007669"/>
    <property type="project" value="UniProtKB-KW"/>
</dbReference>
<dbReference type="PIRSF" id="PIRSF009290">
    <property type="entry name" value="FrlB"/>
    <property type="match status" value="1"/>
</dbReference>
<reference evidence="3 4" key="1">
    <citation type="submission" date="2020-02" db="EMBL/GenBank/DDBJ databases">
        <title>Complete Genome Sequence of Lactobacillus sp. NFFJ11 Isolated from animal feed.</title>
        <authorList>
            <person name="Jung J.Y."/>
        </authorList>
    </citation>
    <scope>NUCLEOTIDE SEQUENCE [LARGE SCALE GENOMIC DNA]</scope>
    <source>
        <strain evidence="3 4">NFFJ11</strain>
    </source>
</reference>
<dbReference type="Proteomes" id="UP000514410">
    <property type="component" value="Chromosome"/>
</dbReference>
<protein>
    <recommendedName>
        <fullName evidence="1">Fructosamine deglycase</fullName>
        <ecNumber evidence="1">3.5.-.-</ecNumber>
    </recommendedName>
</protein>
<dbReference type="InterPro" id="IPR001347">
    <property type="entry name" value="SIS_dom"/>
</dbReference>
<dbReference type="RefSeq" id="WP_182082741.1">
    <property type="nucleotide sequence ID" value="NZ_CP049366.1"/>
</dbReference>
<name>A0A7L7KYU5_9LACO</name>
<proteinExistence type="predicted"/>
<dbReference type="GO" id="GO:0006047">
    <property type="term" value="P:UDP-N-acetylglucosamine metabolic process"/>
    <property type="evidence" value="ECO:0007669"/>
    <property type="project" value="TreeGrafter"/>
</dbReference>
<keyword evidence="1" id="KW-0119">Carbohydrate metabolism</keyword>
<dbReference type="EMBL" id="CP049366">
    <property type="protein sequence ID" value="QMT84953.1"/>
    <property type="molecule type" value="Genomic_DNA"/>
</dbReference>
<dbReference type="GO" id="GO:0006002">
    <property type="term" value="P:fructose 6-phosphate metabolic process"/>
    <property type="evidence" value="ECO:0007669"/>
    <property type="project" value="TreeGrafter"/>
</dbReference>
<dbReference type="GO" id="GO:0006487">
    <property type="term" value="P:protein N-linked glycosylation"/>
    <property type="evidence" value="ECO:0007669"/>
    <property type="project" value="TreeGrafter"/>
</dbReference>
<evidence type="ECO:0000313" key="4">
    <source>
        <dbReference type="Proteomes" id="UP000514410"/>
    </source>
</evidence>
<feature type="domain" description="SIS" evidence="2">
    <location>
        <begin position="26"/>
        <end position="160"/>
    </location>
</feature>
<sequence length="337" mass="38957">MLKFDEDKYRNDLTAQVNAIADGKKIADEITKQGYDNIFFVGVGGTYAMMMNFVTLAKQYTKIPVYLEQAGELVLVDNPHLTKNSLVITGSKSGDTKEIVNAEKWLKEKGIRIAAMVMSKESAVGELCDWRIPLQVFKGVEFEYLSMYGIFYGLLADNGDFPRFDEFYDQIKSNMVEGIINTQKNFDNRAEEIAKKYYNTDYQMWIGGGELWGEVYLYTMCILEEMQWLKTKAVTSAEFFHGTLELVDKDLPVFLVKSVGKYRPLDERVEAFLKKENNNLTVFDINDYMIKGFDKEFQPIISPIISTIILNGRLSKHLESHSGHDLDMRRYYRQFKY</sequence>
<dbReference type="GO" id="GO:0097367">
    <property type="term" value="F:carbohydrate derivative binding"/>
    <property type="evidence" value="ECO:0007669"/>
    <property type="project" value="InterPro"/>
</dbReference>
<accession>A0A7L7KYU5</accession>
<comment type="subunit">
    <text evidence="1">Homooctamer.</text>
</comment>
<evidence type="ECO:0000259" key="2">
    <source>
        <dbReference type="PROSITE" id="PS51464"/>
    </source>
</evidence>
<dbReference type="PANTHER" id="PTHR10937:SF14">
    <property type="entry name" value="FRUCTOSELYSINE 6-PHOSPHATE DEGLYCASE"/>
    <property type="match status" value="1"/>
</dbReference>
<dbReference type="PANTHER" id="PTHR10937">
    <property type="entry name" value="GLUCOSAMINE--FRUCTOSE-6-PHOSPHATE AMINOTRANSFERASE, ISOMERIZING"/>
    <property type="match status" value="1"/>
</dbReference>
<dbReference type="GO" id="GO:0004360">
    <property type="term" value="F:glutamine-fructose-6-phosphate transaminase (isomerizing) activity"/>
    <property type="evidence" value="ECO:0007669"/>
    <property type="project" value="TreeGrafter"/>
</dbReference>
<keyword evidence="1" id="KW-0378">Hydrolase</keyword>
<organism evidence="3 4">
    <name type="scientific">Companilactobacillus pabuli</name>
    <dbReference type="NCBI Taxonomy" id="2714036"/>
    <lineage>
        <taxon>Bacteria</taxon>
        <taxon>Bacillati</taxon>
        <taxon>Bacillota</taxon>
        <taxon>Bacilli</taxon>
        <taxon>Lactobacillales</taxon>
        <taxon>Lactobacillaceae</taxon>
        <taxon>Companilactobacillus</taxon>
    </lineage>
</organism>
<dbReference type="Gene3D" id="3.40.50.10490">
    <property type="entry name" value="Glucose-6-phosphate isomerase like protein, domain 1"/>
    <property type="match status" value="2"/>
</dbReference>
<dbReference type="InterPro" id="IPR046348">
    <property type="entry name" value="SIS_dom_sf"/>
</dbReference>
<dbReference type="Pfam" id="PF01380">
    <property type="entry name" value="SIS"/>
    <property type="match status" value="1"/>
</dbReference>
<dbReference type="SUPFAM" id="SSF53697">
    <property type="entry name" value="SIS domain"/>
    <property type="match status" value="1"/>
</dbReference>
<comment type="function">
    <text evidence="1">Catalyzes the conversion of a range of fructosamine 6-phosphates to glucose 6-phosphate and a free amino acid.</text>
</comment>
<dbReference type="EC" id="3.5.-.-" evidence="1"/>
<dbReference type="InterPro" id="IPR035488">
    <property type="entry name" value="FrlB_SIS"/>
</dbReference>